<dbReference type="Proteomes" id="UP001159427">
    <property type="component" value="Unassembled WGS sequence"/>
</dbReference>
<name>A0ABN8T109_9CNID</name>
<dbReference type="PANTHER" id="PTHR46704:SF9">
    <property type="entry name" value="BHLH DOMAIN-CONTAINING PROTEIN"/>
    <property type="match status" value="1"/>
</dbReference>
<reference evidence="1 2" key="1">
    <citation type="submission" date="2022-05" db="EMBL/GenBank/DDBJ databases">
        <authorList>
            <consortium name="Genoscope - CEA"/>
            <person name="William W."/>
        </authorList>
    </citation>
    <scope>NUCLEOTIDE SEQUENCE [LARGE SCALE GENOMIC DNA]</scope>
</reference>
<accession>A0ABN8T109</accession>
<keyword evidence="2" id="KW-1185">Reference proteome</keyword>
<evidence type="ECO:0008006" key="3">
    <source>
        <dbReference type="Google" id="ProtNLM"/>
    </source>
</evidence>
<gene>
    <name evidence="1" type="ORF">PEVE_00034079</name>
</gene>
<proteinExistence type="predicted"/>
<evidence type="ECO:0000313" key="2">
    <source>
        <dbReference type="Proteomes" id="UP001159427"/>
    </source>
</evidence>
<dbReference type="PANTHER" id="PTHR46704">
    <property type="entry name" value="CXC DOMAIN-CONTAINING PROTEIN-RELATED"/>
    <property type="match status" value="1"/>
</dbReference>
<sequence length="199" mass="22436">MAMTPENAVPFPDNIKPHISTWLTWDNIDRLEETLSGGEMLHRVNGIAIQARQMSSNVMVLGFANVFLVYMLSLDVILESHQLPPCQDTLRKHCERANYRSAIWRRTLQSSHQIPLPIGSGWYLKDGKLTIDWMSGEPAPKAVFELLSGQCKRVYQLPSCTCLANGLHCNDMCRLQECTNQPEEATEDLTAGDVECEDD</sequence>
<evidence type="ECO:0000313" key="1">
    <source>
        <dbReference type="EMBL" id="CAH3196966.1"/>
    </source>
</evidence>
<protein>
    <recommendedName>
        <fullName evidence="3">Tesmin/TSO1-like CXC domain-containing protein</fullName>
    </recommendedName>
</protein>
<organism evidence="1 2">
    <name type="scientific">Porites evermanni</name>
    <dbReference type="NCBI Taxonomy" id="104178"/>
    <lineage>
        <taxon>Eukaryota</taxon>
        <taxon>Metazoa</taxon>
        <taxon>Cnidaria</taxon>
        <taxon>Anthozoa</taxon>
        <taxon>Hexacorallia</taxon>
        <taxon>Scleractinia</taxon>
        <taxon>Fungiina</taxon>
        <taxon>Poritidae</taxon>
        <taxon>Porites</taxon>
    </lineage>
</organism>
<comment type="caution">
    <text evidence="1">The sequence shown here is derived from an EMBL/GenBank/DDBJ whole genome shotgun (WGS) entry which is preliminary data.</text>
</comment>
<dbReference type="EMBL" id="CALNXI010005102">
    <property type="protein sequence ID" value="CAH3196966.1"/>
    <property type="molecule type" value="Genomic_DNA"/>
</dbReference>